<evidence type="ECO:0008006" key="3">
    <source>
        <dbReference type="Google" id="ProtNLM"/>
    </source>
</evidence>
<organism evidence="1 2">
    <name type="scientific">Oryzias sinensis</name>
    <name type="common">Chinese medaka</name>
    <dbReference type="NCBI Taxonomy" id="183150"/>
    <lineage>
        <taxon>Eukaryota</taxon>
        <taxon>Metazoa</taxon>
        <taxon>Chordata</taxon>
        <taxon>Craniata</taxon>
        <taxon>Vertebrata</taxon>
        <taxon>Euteleostomi</taxon>
        <taxon>Actinopterygii</taxon>
        <taxon>Neopterygii</taxon>
        <taxon>Teleostei</taxon>
        <taxon>Neoteleostei</taxon>
        <taxon>Acanthomorphata</taxon>
        <taxon>Ovalentaria</taxon>
        <taxon>Atherinomorphae</taxon>
        <taxon>Beloniformes</taxon>
        <taxon>Adrianichthyidae</taxon>
        <taxon>Oryziinae</taxon>
        <taxon>Oryzias</taxon>
    </lineage>
</organism>
<proteinExistence type="predicted"/>
<reference evidence="1" key="1">
    <citation type="submission" date="2025-08" db="UniProtKB">
        <authorList>
            <consortium name="Ensembl"/>
        </authorList>
    </citation>
    <scope>IDENTIFICATION</scope>
</reference>
<evidence type="ECO:0000313" key="1">
    <source>
        <dbReference type="Ensembl" id="ENSOSIP00000023200.1"/>
    </source>
</evidence>
<evidence type="ECO:0000313" key="2">
    <source>
        <dbReference type="Proteomes" id="UP000694383"/>
    </source>
</evidence>
<keyword evidence="2" id="KW-1185">Reference proteome</keyword>
<sequence>GQCGYASDTGFNFFSVMEADPAGRFLIMDLRWAGKSMRLFNIYASNDQRERKIFFHSLRPALSDDTVLIGDFNTVLSRVDLSVNNTYKEDVGRQELGSLMLDNNIIDIWRLLNPNKRDFSRRQVVKGQLKQSRIDHDQAVAPVLFTAIA</sequence>
<name>A0A8C7Y4N2_9TELE</name>
<dbReference type="Gene3D" id="3.60.10.10">
    <property type="entry name" value="Endonuclease/exonuclease/phosphatase"/>
    <property type="match status" value="1"/>
</dbReference>
<dbReference type="SUPFAM" id="SSF56219">
    <property type="entry name" value="DNase I-like"/>
    <property type="match status" value="1"/>
</dbReference>
<reference evidence="1" key="2">
    <citation type="submission" date="2025-09" db="UniProtKB">
        <authorList>
            <consortium name="Ensembl"/>
        </authorList>
    </citation>
    <scope>IDENTIFICATION</scope>
</reference>
<protein>
    <recommendedName>
        <fullName evidence="3">Endonuclease/exonuclease/phosphatase domain-containing protein</fullName>
    </recommendedName>
</protein>
<dbReference type="Ensembl" id="ENSOSIT00000024500.1">
    <property type="protein sequence ID" value="ENSOSIP00000023200.1"/>
    <property type="gene ID" value="ENSOSIG00000012197.1"/>
</dbReference>
<accession>A0A8C7Y4N2</accession>
<dbReference type="AlphaFoldDB" id="A0A8C7Y4N2"/>
<dbReference type="Proteomes" id="UP000694383">
    <property type="component" value="Unplaced"/>
</dbReference>
<dbReference type="InterPro" id="IPR036691">
    <property type="entry name" value="Endo/exonu/phosph_ase_sf"/>
</dbReference>
<dbReference type="GeneTree" id="ENSGT00950000183560"/>